<organism evidence="2 3">
    <name type="scientific">Blepharisma stoltei</name>
    <dbReference type="NCBI Taxonomy" id="1481888"/>
    <lineage>
        <taxon>Eukaryota</taxon>
        <taxon>Sar</taxon>
        <taxon>Alveolata</taxon>
        <taxon>Ciliophora</taxon>
        <taxon>Postciliodesmatophora</taxon>
        <taxon>Heterotrichea</taxon>
        <taxon>Heterotrichida</taxon>
        <taxon>Blepharismidae</taxon>
        <taxon>Blepharisma</taxon>
    </lineage>
</organism>
<keyword evidence="3" id="KW-1185">Reference proteome</keyword>
<sequence>MNSEPSESDPVEAINRELDGKLEGIDVDGIIDRELSKLDLDYAITVAATIDPIECFQESVNASSSQDWEASFDEGEEEPQYQICPSESDSDEGEEKTDEKLPEVKRDIPMTPEKVEQIKNIMKKIQMPHPFWAKNIPDQRWVEMMKKRANVNS</sequence>
<accession>A0AAU9I8B9</accession>
<dbReference type="AlphaFoldDB" id="A0AAU9I8B9"/>
<evidence type="ECO:0000313" key="2">
    <source>
        <dbReference type="EMBL" id="CAG9311523.1"/>
    </source>
</evidence>
<feature type="region of interest" description="Disordered" evidence="1">
    <location>
        <begin position="60"/>
        <end position="113"/>
    </location>
</feature>
<dbReference type="EMBL" id="CAJZBQ010000004">
    <property type="protein sequence ID" value="CAG9311523.1"/>
    <property type="molecule type" value="Genomic_DNA"/>
</dbReference>
<evidence type="ECO:0000313" key="3">
    <source>
        <dbReference type="Proteomes" id="UP001162131"/>
    </source>
</evidence>
<dbReference type="Proteomes" id="UP001162131">
    <property type="component" value="Unassembled WGS sequence"/>
</dbReference>
<proteinExistence type="predicted"/>
<gene>
    <name evidence="2" type="ORF">BSTOLATCC_MIC3812</name>
</gene>
<evidence type="ECO:0008006" key="4">
    <source>
        <dbReference type="Google" id="ProtNLM"/>
    </source>
</evidence>
<protein>
    <recommendedName>
        <fullName evidence="4">Male-enhanced antigen 1</fullName>
    </recommendedName>
</protein>
<reference evidence="2" key="1">
    <citation type="submission" date="2021-09" db="EMBL/GenBank/DDBJ databases">
        <authorList>
            <consortium name="AG Swart"/>
            <person name="Singh M."/>
            <person name="Singh A."/>
            <person name="Seah K."/>
            <person name="Emmerich C."/>
        </authorList>
    </citation>
    <scope>NUCLEOTIDE SEQUENCE</scope>
    <source>
        <strain evidence="2">ATCC30299</strain>
    </source>
</reference>
<evidence type="ECO:0000256" key="1">
    <source>
        <dbReference type="SAM" id="MobiDB-lite"/>
    </source>
</evidence>
<name>A0AAU9I8B9_9CILI</name>
<comment type="caution">
    <text evidence="2">The sequence shown here is derived from an EMBL/GenBank/DDBJ whole genome shotgun (WGS) entry which is preliminary data.</text>
</comment>
<feature type="compositionally biased region" description="Basic and acidic residues" evidence="1">
    <location>
        <begin position="97"/>
        <end position="113"/>
    </location>
</feature>
<dbReference type="Pfam" id="PF06910">
    <property type="entry name" value="MEA1"/>
    <property type="match status" value="1"/>
</dbReference>
<feature type="compositionally biased region" description="Acidic residues" evidence="1">
    <location>
        <begin position="70"/>
        <end position="79"/>
    </location>
</feature>